<sequence length="110" mass="12726">MFPGTQLKHQHSKHLYRRGLFAKRKSTSTITKLFVIWEKVAIPKLYHWNDWRNFGLNLSVANFQRQKKITISTPSPSPKFSPYLYVAPPFPPNTSQTIPDIYPLLKVASA</sequence>
<evidence type="ECO:0000313" key="1">
    <source>
        <dbReference type="EMBL" id="GIY96764.1"/>
    </source>
</evidence>
<accession>A0AAV4XS82</accession>
<proteinExistence type="predicted"/>
<reference evidence="1 2" key="1">
    <citation type="submission" date="2021-06" db="EMBL/GenBank/DDBJ databases">
        <title>Caerostris extrusa draft genome.</title>
        <authorList>
            <person name="Kono N."/>
            <person name="Arakawa K."/>
        </authorList>
    </citation>
    <scope>NUCLEOTIDE SEQUENCE [LARGE SCALE GENOMIC DNA]</scope>
</reference>
<name>A0AAV4XS82_CAEEX</name>
<dbReference type="Proteomes" id="UP001054945">
    <property type="component" value="Unassembled WGS sequence"/>
</dbReference>
<dbReference type="EMBL" id="BPLR01018085">
    <property type="protein sequence ID" value="GIY96764.1"/>
    <property type="molecule type" value="Genomic_DNA"/>
</dbReference>
<organism evidence="1 2">
    <name type="scientific">Caerostris extrusa</name>
    <name type="common">Bark spider</name>
    <name type="synonym">Caerostris bankana</name>
    <dbReference type="NCBI Taxonomy" id="172846"/>
    <lineage>
        <taxon>Eukaryota</taxon>
        <taxon>Metazoa</taxon>
        <taxon>Ecdysozoa</taxon>
        <taxon>Arthropoda</taxon>
        <taxon>Chelicerata</taxon>
        <taxon>Arachnida</taxon>
        <taxon>Araneae</taxon>
        <taxon>Araneomorphae</taxon>
        <taxon>Entelegynae</taxon>
        <taxon>Araneoidea</taxon>
        <taxon>Araneidae</taxon>
        <taxon>Caerostris</taxon>
    </lineage>
</organism>
<dbReference type="AlphaFoldDB" id="A0AAV4XS82"/>
<protein>
    <submittedName>
        <fullName evidence="1">Uncharacterized protein</fullName>
    </submittedName>
</protein>
<evidence type="ECO:0000313" key="2">
    <source>
        <dbReference type="Proteomes" id="UP001054945"/>
    </source>
</evidence>
<keyword evidence="2" id="KW-1185">Reference proteome</keyword>
<comment type="caution">
    <text evidence="1">The sequence shown here is derived from an EMBL/GenBank/DDBJ whole genome shotgun (WGS) entry which is preliminary data.</text>
</comment>
<gene>
    <name evidence="1" type="ORF">CEXT_270451</name>
</gene>